<reference evidence="3 4" key="1">
    <citation type="submission" date="2019-09" db="EMBL/GenBank/DDBJ databases">
        <authorList>
            <person name="Chandra G."/>
            <person name="Truman W A."/>
        </authorList>
    </citation>
    <scope>NUCLEOTIDE SEQUENCE [LARGE SCALE GENOMIC DNA]</scope>
    <source>
        <strain evidence="3">PS870</strain>
    </source>
</reference>
<evidence type="ECO:0000313" key="4">
    <source>
        <dbReference type="Proteomes" id="UP000349468"/>
    </source>
</evidence>
<feature type="compositionally biased region" description="Basic and acidic residues" evidence="1">
    <location>
        <begin position="138"/>
        <end position="147"/>
    </location>
</feature>
<evidence type="ECO:0000259" key="2">
    <source>
        <dbReference type="SMART" id="SM00470"/>
    </source>
</evidence>
<dbReference type="InterPro" id="IPR050336">
    <property type="entry name" value="Chromosome_partition/occlusion"/>
</dbReference>
<evidence type="ECO:0000256" key="1">
    <source>
        <dbReference type="SAM" id="MobiDB-lite"/>
    </source>
</evidence>
<organism evidence="3 4">
    <name type="scientific">Pseudomonas fluorescens</name>
    <dbReference type="NCBI Taxonomy" id="294"/>
    <lineage>
        <taxon>Bacteria</taxon>
        <taxon>Pseudomonadati</taxon>
        <taxon>Pseudomonadota</taxon>
        <taxon>Gammaproteobacteria</taxon>
        <taxon>Pseudomonadales</taxon>
        <taxon>Pseudomonadaceae</taxon>
        <taxon>Pseudomonas</taxon>
    </lineage>
</organism>
<sequence>MREVISIPLSRVELSGSRPTIPDTVNAMSQSLRALGLINPITVRPTKVYDGAIYVPGYQVVAGNHRVVAARALGWTEIEAFEIPDDDRLDHELREIDENLCRAELSPSQRSYAIKRRKEIWEMRNQTGGTNCSTSLPDGRKAGQQHEKQFAADTASATGQSKQDINRHIARAEALGDDLLEVAGTSLDKGVELDALKSMPEPKRKELIQRAKAGEQVSARAKPEQKDLSDRLMEALEAVAELAAAQGMKPGEFSKLFANDAELHVTKKALDGIEVAQALRGILMRADRAKVA</sequence>
<dbReference type="SUPFAM" id="SSF110849">
    <property type="entry name" value="ParB/Sulfiredoxin"/>
    <property type="match status" value="1"/>
</dbReference>
<dbReference type="Gene3D" id="3.90.1530.30">
    <property type="match status" value="1"/>
</dbReference>
<dbReference type="GO" id="GO:0005694">
    <property type="term" value="C:chromosome"/>
    <property type="evidence" value="ECO:0007669"/>
    <property type="project" value="TreeGrafter"/>
</dbReference>
<proteinExistence type="predicted"/>
<dbReference type="SMART" id="SM00470">
    <property type="entry name" value="ParB"/>
    <property type="match status" value="1"/>
</dbReference>
<dbReference type="Pfam" id="PF02195">
    <property type="entry name" value="ParB_N"/>
    <property type="match status" value="1"/>
</dbReference>
<feature type="compositionally biased region" description="Polar residues" evidence="1">
    <location>
        <begin position="126"/>
        <end position="136"/>
    </location>
</feature>
<evidence type="ECO:0000313" key="3">
    <source>
        <dbReference type="EMBL" id="VVO79222.1"/>
    </source>
</evidence>
<name>A0A5E7ITW4_PSEFL</name>
<dbReference type="PANTHER" id="PTHR33375:SF1">
    <property type="entry name" value="CHROMOSOME-PARTITIONING PROTEIN PARB-RELATED"/>
    <property type="match status" value="1"/>
</dbReference>
<protein>
    <recommendedName>
        <fullName evidence="2">ParB-like N-terminal domain-containing protein</fullName>
    </recommendedName>
</protein>
<dbReference type="Proteomes" id="UP000349468">
    <property type="component" value="Unassembled WGS sequence"/>
</dbReference>
<dbReference type="AlphaFoldDB" id="A0A5E7ITW4"/>
<feature type="domain" description="ParB-like N-terminal" evidence="2">
    <location>
        <begin position="5"/>
        <end position="100"/>
    </location>
</feature>
<accession>A0A5E7ITW4</accession>
<gene>
    <name evidence="3" type="ORF">PS870_01701</name>
</gene>
<dbReference type="EMBL" id="CABVIK010000005">
    <property type="protein sequence ID" value="VVO79222.1"/>
    <property type="molecule type" value="Genomic_DNA"/>
</dbReference>
<feature type="region of interest" description="Disordered" evidence="1">
    <location>
        <begin position="126"/>
        <end position="147"/>
    </location>
</feature>
<dbReference type="InterPro" id="IPR036086">
    <property type="entry name" value="ParB/Sulfiredoxin_sf"/>
</dbReference>
<dbReference type="PANTHER" id="PTHR33375">
    <property type="entry name" value="CHROMOSOME-PARTITIONING PROTEIN PARB-RELATED"/>
    <property type="match status" value="1"/>
</dbReference>
<dbReference type="InterPro" id="IPR003115">
    <property type="entry name" value="ParB_N"/>
</dbReference>
<dbReference type="GO" id="GO:0007059">
    <property type="term" value="P:chromosome segregation"/>
    <property type="evidence" value="ECO:0007669"/>
    <property type="project" value="TreeGrafter"/>
</dbReference>